<sequence length="2240" mass="252594">MPSNKYSSAIMAESDKMTATAAVNGDMSTVEGLSENDSGLEITNENSPLTGAEPPSPFSPKQNGGAASPADESVNSLRRKRSRKHSETDYDSVWDSCSEEKSDLGSDCGSTVHKRQPRPRTIFQAGLTAQTKPRNRERGRGKQEPSSLVSSLPEGPQLELMEQDSKDSAQSSATSTSTTDTVSQPEYNDNKGFGIGELVWGKIKGFSWWPGMVVTWRATGKRQASHGMRWLQWFGDGKFSEVSADKLDSITAFSKFFNQSSYTKLASYRRAIFQALEMASIRAEKTFPLCESDNPEDQVKPMLDWAHSGFMPKGKEGLKPKENSSECCLFPAVPESTTLQAKLLESAPPELASSAKRARLSMCKAKQANEDIYSREFCLSCGKTRAATFHPLFEGGLCQACKVKKKRTDLQPQTHDTATHNKANNEHLRTYRGRVKHYVTLHAIMCFCVDCLDLLVGAGASNSARDLDPWLCYMCQPLQQYGVLKRRHDWSFKLQEFFVNDNGQEFESPKIYPAVPAEQRRPIRVLSLFDGIATGYLVLKDLGFKIDAYIASEVCEDSISVGVVRHEGKIQYVSDVRNITRKNIAEWGPFDLVIGGSPCNDLSIVNPARKGLYEGTGRLFFEFYRLLSEAKPKEGEDRPFFWMFENVVAMGVNDKRDISRFLECNPVMIDAIEVSAAHRARYFWGNLPGMNRPLCASGMDKLELQDCLEHGRVAKFGKVRTITTRSNSIKQGKDQHFPVIMNGKEDILWCTELERIFGFPVHYTDVSNMGRGARQKLLGRSWSVPVIRHLFAPLKDYFACYGKMVVNGTLESEAKYSDVELLAWLSHTLQHEFSSVEQTCSACCQLMDLLYPGCIDLQNVKFKVQGKTDVIHNYKLLEDAFMKTSINKTLEVEKLVNGSFTEKLNLLRWFKVFFEHNFAEHSNPVVVRGGPILEPLIPKKTGVLVQLESAVSGGISENSHTDGERKVPESFYSSLSLLGFLRKYCPSFSAGTDSYITSNKAKQVLGQKYPKDIVAFCNQSPYCLYVYHEGEKSYVLLIGYFDQTAGETKVRLLDVFEGTHATLTICVVETLKKFEISLANLAVFYSNALNNTDLISGLKAMHPGFVYLCSLTDILGQSCHSGITAMELSAEIQELIKEVYQHFPTLPDFLKKQLNDVKEFSLASSMTDCINLRTTIYKMTLAWSDLVQYFTVQRDSINSNQRICCLLNNKMLRLSFLFLSHALQPLVEFQESLDCIEDVKTLLQDAWDLVHIYMSCYLKPKAVERALKRGNLGSLTKVNMEHLPRDEVKVANQVVEYLKQNSTELTGSVDLFYQNAVSFYTAVNSSIVKSLPMPDADLKNIAALLSPDDKLEITAKAVTDLGVHFGLCKCGEDVSLLTEEFLDYQFAEKRNALSGQAVQSLEQYWKAELALMGKTSPFRKLILSLLALPKTLTMERIFAQVFADADNCTESNEKVEKIFEDFVPNDDDADGTSSYKSAQSHPCSPEIHESLNLEVIDLTEVDYEILMETNVSVAGPDMTLKKKTPETMIIDNTDDDNIDTEDDTDAVKWTDLLYPEKIEDNVFSTPNKEIEHSYQDGKPFGAGEMVWGKTNSLSLTPGLVYRWTDKKPQNSIRKVVWFGDGMVSKVSSDALLPYAAFAQSFCPNSFATVTAYKDAIFHSLQVAAKRAEKVFSPTSDSKDDLLRVMLDWAFGGFKPSGPNGLRPRSREDECLKVYNWSLQKWNGTSKTKGKLEKNYNLKKVSVCLKRLSIDMQNCRVLLKNEHEDKKISNKSSVRNEKKCSFSTSQPTPRKTKRVPKNKEEQILFAQKKLDYNRDFCLSCGTANIDIFHPLFEGSLCFECKNNFTETLYRYDEDGYQSYCTVCCAGLEIILCGHDSCSRSFCVDCLDILIGKGTFNKLKNLDPWICYLCAPEKSSGALRPRQDWSIRVQEFFANNSAMEFEPHRVYPSVPANQRRPIRVLSLFDGIATGYLVLKDLGFKVDIYVASEIDDESITVSMVNHSGKITHVNDVREITKKHIEKWGPFDLLIGGSPCNDLSIVNPARKGLFEGTGRLFFEYYRLLNIMKPKEDDPRPFFWLFENVIFMNTRDKADISRFLECNPVLVDAVKVSPAHRARYFWGNLPGMNRPIVASQKDKLTLQDCLETGRTAKYIKVRTITTRTNSVKQGSNDQHFPVSMNGKDDGLWVTELEKIFGFPKHYTDVKNMSRMQRQKVLGKSWSVPVIRHLFAPLKDYFACDEVPQK</sequence>
<dbReference type="InterPro" id="IPR050390">
    <property type="entry name" value="C5-Methyltransferase"/>
</dbReference>
<dbReference type="CDD" id="cd20155">
    <property type="entry name" value="PWWP_DNMT3B"/>
    <property type="match status" value="1"/>
</dbReference>
<dbReference type="EC" id="2.1.1.37" evidence="2"/>
<feature type="domain" description="PWWP" evidence="16">
    <location>
        <begin position="195"/>
        <end position="253"/>
    </location>
</feature>
<feature type="compositionally biased region" description="Basic and acidic residues" evidence="15">
    <location>
        <begin position="1767"/>
        <end position="1779"/>
    </location>
</feature>
<dbReference type="OrthoDB" id="641149at2759"/>
<dbReference type="FunFam" id="3.40.50.150:FF:000011">
    <property type="entry name" value="DNA methyltransferase 3 alpha"/>
    <property type="match status" value="1"/>
</dbReference>
<evidence type="ECO:0000256" key="13">
    <source>
        <dbReference type="ARBA" id="ARBA00050478"/>
    </source>
</evidence>
<feature type="compositionally biased region" description="Basic and acidic residues" evidence="15">
    <location>
        <begin position="134"/>
        <end position="143"/>
    </location>
</feature>
<feature type="region of interest" description="Disordered" evidence="15">
    <location>
        <begin position="22"/>
        <end position="187"/>
    </location>
</feature>
<feature type="domain" description="PHD-type" evidence="17">
    <location>
        <begin position="1804"/>
        <end position="1936"/>
    </location>
</feature>
<feature type="active site" evidence="14">
    <location>
        <position position="2032"/>
    </location>
</feature>
<dbReference type="InterPro" id="IPR036872">
    <property type="entry name" value="CH_dom_sf"/>
</dbReference>
<dbReference type="InterPro" id="IPR049554">
    <property type="entry name" value="DNMT3_ADD_PHD"/>
</dbReference>
<evidence type="ECO:0000256" key="12">
    <source>
        <dbReference type="ARBA" id="ARBA00050180"/>
    </source>
</evidence>
<dbReference type="Gene3D" id="1.10.418.10">
    <property type="entry name" value="Calponin-like domain"/>
    <property type="match status" value="1"/>
</dbReference>
<dbReference type="InterPro" id="IPR040552">
    <property type="entry name" value="DNMT3_ADD_GATA1-like"/>
</dbReference>
<dbReference type="SUPFAM" id="SSF53335">
    <property type="entry name" value="S-adenosyl-L-methionine-dependent methyltransferases"/>
    <property type="match status" value="2"/>
</dbReference>
<evidence type="ECO:0000256" key="15">
    <source>
        <dbReference type="SAM" id="MobiDB-lite"/>
    </source>
</evidence>
<feature type="region of interest" description="Disordered" evidence="15">
    <location>
        <begin position="1767"/>
        <end position="1796"/>
    </location>
</feature>
<comment type="similarity">
    <text evidence="14">Belongs to the class I-like SAM-binding methyltransferase superfamily. C5-methyltransferase family.</text>
</comment>
<evidence type="ECO:0000256" key="6">
    <source>
        <dbReference type="ARBA" id="ARBA00022691"/>
    </source>
</evidence>
<evidence type="ECO:0000256" key="1">
    <source>
        <dbReference type="ARBA" id="ARBA00004123"/>
    </source>
</evidence>
<dbReference type="Pfam" id="PF21255">
    <property type="entry name" value="DNMT3_ADD_GATA1-like"/>
    <property type="match status" value="2"/>
</dbReference>
<dbReference type="InterPro" id="IPR000313">
    <property type="entry name" value="PWWP_dom"/>
</dbReference>
<keyword evidence="3" id="KW-0678">Repressor</keyword>
<comment type="caution">
    <text evidence="18">The sequence shown here is derived from an EMBL/GenBank/DDBJ whole genome shotgun (WGS) entry which is preliminary data.</text>
</comment>
<dbReference type="PROSITE" id="PS00094">
    <property type="entry name" value="C5_MTASE_1"/>
    <property type="match status" value="2"/>
</dbReference>
<keyword evidence="7" id="KW-0479">Metal-binding</keyword>
<dbReference type="GO" id="GO:0005634">
    <property type="term" value="C:nucleus"/>
    <property type="evidence" value="ECO:0007669"/>
    <property type="project" value="UniProtKB-SubCell"/>
</dbReference>
<dbReference type="PANTHER" id="PTHR23068">
    <property type="entry name" value="DNA CYTOSINE-5- -METHYLTRANSFERASE 3-RELATED"/>
    <property type="match status" value="1"/>
</dbReference>
<evidence type="ECO:0000259" key="17">
    <source>
        <dbReference type="PROSITE" id="PS51533"/>
    </source>
</evidence>
<evidence type="ECO:0000256" key="7">
    <source>
        <dbReference type="ARBA" id="ARBA00022723"/>
    </source>
</evidence>
<comment type="catalytic activity">
    <reaction evidence="12">
        <text>L-cysteinyl-[protein] + S-adenosyl-L-methionine = S-methyl-L-cysteinyl-[protein] + S-adenosyl-L-homocysteine + H(+)</text>
        <dbReference type="Rhea" id="RHEA:66544"/>
        <dbReference type="Rhea" id="RHEA-COMP:10131"/>
        <dbReference type="Rhea" id="RHEA-COMP:10132"/>
        <dbReference type="ChEBI" id="CHEBI:15378"/>
        <dbReference type="ChEBI" id="CHEBI:29950"/>
        <dbReference type="ChEBI" id="CHEBI:57856"/>
        <dbReference type="ChEBI" id="CHEBI:59789"/>
        <dbReference type="ChEBI" id="CHEBI:82612"/>
    </reaction>
    <physiologicalReaction direction="left-to-right" evidence="12">
        <dbReference type="Rhea" id="RHEA:66545"/>
    </physiologicalReaction>
</comment>
<feature type="compositionally biased region" description="Low complexity" evidence="15">
    <location>
        <begin position="168"/>
        <end position="184"/>
    </location>
</feature>
<evidence type="ECO:0000256" key="3">
    <source>
        <dbReference type="ARBA" id="ARBA00022491"/>
    </source>
</evidence>
<keyword evidence="10" id="KW-0238">DNA-binding</keyword>
<evidence type="ECO:0000256" key="5">
    <source>
        <dbReference type="ARBA" id="ARBA00022679"/>
    </source>
</evidence>
<dbReference type="Proteomes" id="UP000319801">
    <property type="component" value="Unassembled WGS sequence"/>
</dbReference>
<comment type="subcellular location">
    <subcellularLocation>
        <location evidence="1">Nucleus</location>
    </subcellularLocation>
</comment>
<dbReference type="Pfam" id="PF00855">
    <property type="entry name" value="PWWP"/>
    <property type="match status" value="1"/>
</dbReference>
<dbReference type="GO" id="GO:0003677">
    <property type="term" value="F:DNA binding"/>
    <property type="evidence" value="ECO:0007669"/>
    <property type="project" value="UniProtKB-KW"/>
</dbReference>
<dbReference type="SMART" id="SM00293">
    <property type="entry name" value="PWWP"/>
    <property type="match status" value="2"/>
</dbReference>
<dbReference type="GO" id="GO:0000122">
    <property type="term" value="P:negative regulation of transcription by RNA polymerase II"/>
    <property type="evidence" value="ECO:0007669"/>
    <property type="project" value="TreeGrafter"/>
</dbReference>
<evidence type="ECO:0000256" key="2">
    <source>
        <dbReference type="ARBA" id="ARBA00011975"/>
    </source>
</evidence>
<dbReference type="GO" id="GO:0032259">
    <property type="term" value="P:methylation"/>
    <property type="evidence" value="ECO:0007669"/>
    <property type="project" value="UniProtKB-KW"/>
</dbReference>
<keyword evidence="6 14" id="KW-0949">S-adenosyl-L-methionine</keyword>
<evidence type="ECO:0000256" key="9">
    <source>
        <dbReference type="ARBA" id="ARBA00022833"/>
    </source>
</evidence>
<dbReference type="Gene3D" id="2.30.30.140">
    <property type="match status" value="2"/>
</dbReference>
<dbReference type="PANTHER" id="PTHR23068:SF53">
    <property type="entry name" value="DNA (CYTOSINE-5-)-METHYLTRANSFERASE"/>
    <property type="match status" value="1"/>
</dbReference>
<dbReference type="Gene3D" id="1.10.720.50">
    <property type="entry name" value="PWWP, helical domain"/>
    <property type="match status" value="2"/>
</dbReference>
<evidence type="ECO:0000259" key="16">
    <source>
        <dbReference type="PROSITE" id="PS50812"/>
    </source>
</evidence>
<dbReference type="EMBL" id="VCAZ01000040">
    <property type="protein sequence ID" value="TSM04913.1"/>
    <property type="molecule type" value="Genomic_DNA"/>
</dbReference>
<dbReference type="Pfam" id="PF17980">
    <property type="entry name" value="ADD_DNMT3"/>
    <property type="match status" value="2"/>
</dbReference>
<keyword evidence="9" id="KW-0862">Zinc</keyword>
<proteinExistence type="inferred from homology"/>
<gene>
    <name evidence="18" type="ORF">Baya_7798</name>
</gene>
<keyword evidence="5 14" id="KW-0808">Transferase</keyword>
<evidence type="ECO:0000313" key="19">
    <source>
        <dbReference type="Proteomes" id="UP000319801"/>
    </source>
</evidence>
<accession>A0A556U2K1</accession>
<evidence type="ECO:0000256" key="8">
    <source>
        <dbReference type="ARBA" id="ARBA00022771"/>
    </source>
</evidence>
<feature type="domain" description="PWWP" evidence="16">
    <location>
        <begin position="1582"/>
        <end position="1637"/>
    </location>
</feature>
<dbReference type="InterPro" id="IPR011011">
    <property type="entry name" value="Znf_FYVE_PHD"/>
</dbReference>
<feature type="compositionally biased region" description="Polar residues" evidence="15">
    <location>
        <begin position="35"/>
        <end position="49"/>
    </location>
</feature>
<dbReference type="PROSITE" id="PS51679">
    <property type="entry name" value="SAM_MT_C5"/>
    <property type="match status" value="2"/>
</dbReference>
<keyword evidence="11" id="KW-0539">Nucleus</keyword>
<dbReference type="FunFam" id="2.30.30.140:FF:000006">
    <property type="entry name" value="DNA (Cytosine-5)-methyltransferase 3B isoform 3"/>
    <property type="match status" value="1"/>
</dbReference>
<dbReference type="Pfam" id="PF00145">
    <property type="entry name" value="DNA_methylase"/>
    <property type="match status" value="2"/>
</dbReference>
<evidence type="ECO:0000256" key="14">
    <source>
        <dbReference type="PROSITE-ProRule" id="PRU01016"/>
    </source>
</evidence>
<dbReference type="Gene3D" id="3.40.50.150">
    <property type="entry name" value="Vaccinia Virus protein VP39"/>
    <property type="match status" value="4"/>
</dbReference>
<comment type="catalytic activity">
    <reaction evidence="13">
        <text>a 2'-deoxycytidine in DNA + S-adenosyl-L-methionine = a 5-methyl-2'-deoxycytidine in DNA + S-adenosyl-L-homocysteine + H(+)</text>
        <dbReference type="Rhea" id="RHEA:13681"/>
        <dbReference type="Rhea" id="RHEA-COMP:11369"/>
        <dbReference type="Rhea" id="RHEA-COMP:11370"/>
        <dbReference type="ChEBI" id="CHEBI:15378"/>
        <dbReference type="ChEBI" id="CHEBI:57856"/>
        <dbReference type="ChEBI" id="CHEBI:59789"/>
        <dbReference type="ChEBI" id="CHEBI:85452"/>
        <dbReference type="ChEBI" id="CHEBI:85454"/>
        <dbReference type="EC" id="2.1.1.37"/>
    </reaction>
    <physiologicalReaction direction="left-to-right" evidence="13">
        <dbReference type="Rhea" id="RHEA:13682"/>
    </physiologicalReaction>
</comment>
<keyword evidence="19" id="KW-1185">Reference proteome</keyword>
<dbReference type="GO" id="GO:0051718">
    <property type="term" value="F:DNA (cytosine-5-)-methyltransferase activity, acting on CpG substrates"/>
    <property type="evidence" value="ECO:0007669"/>
    <property type="project" value="TreeGrafter"/>
</dbReference>
<dbReference type="PROSITE" id="PS50812">
    <property type="entry name" value="PWWP"/>
    <property type="match status" value="2"/>
</dbReference>
<keyword evidence="4 14" id="KW-0489">Methyltransferase</keyword>
<evidence type="ECO:0000256" key="4">
    <source>
        <dbReference type="ARBA" id="ARBA00022603"/>
    </source>
</evidence>
<dbReference type="InterPro" id="IPR001525">
    <property type="entry name" value="C5_MeTfrase"/>
</dbReference>
<dbReference type="SUPFAM" id="SSF63748">
    <property type="entry name" value="Tudor/PWWP/MBT"/>
    <property type="match status" value="2"/>
</dbReference>
<dbReference type="InterPro" id="IPR029063">
    <property type="entry name" value="SAM-dependent_MTases_sf"/>
</dbReference>
<name>A0A556U2K1_BAGYA</name>
<dbReference type="PROSITE" id="PS51533">
    <property type="entry name" value="ADD"/>
    <property type="match status" value="1"/>
</dbReference>
<reference evidence="18 19" key="1">
    <citation type="journal article" date="2019" name="Genome Biol. Evol.">
        <title>Whole-Genome Sequencing of the Giant Devil Catfish, Bagarius yarrelli.</title>
        <authorList>
            <person name="Jiang W."/>
            <person name="Lv Y."/>
            <person name="Cheng L."/>
            <person name="Yang K."/>
            <person name="Chao B."/>
            <person name="Wang X."/>
            <person name="Li Y."/>
            <person name="Pan X."/>
            <person name="You X."/>
            <person name="Zhang Y."/>
            <person name="Yang J."/>
            <person name="Li J."/>
            <person name="Zhang X."/>
            <person name="Liu S."/>
            <person name="Sun C."/>
            <person name="Yang J."/>
            <person name="Shi Q."/>
        </authorList>
    </citation>
    <scope>NUCLEOTIDE SEQUENCE [LARGE SCALE GENOMIC DNA]</scope>
    <source>
        <strain evidence="18">JWS20170419001</strain>
        <tissue evidence="18">Muscle</tissue>
    </source>
</reference>
<dbReference type="FunFam" id="3.40.50.150:FF:000008">
    <property type="entry name" value="DNA (Cytosine-5)-methyltransferase 3A isoform X1"/>
    <property type="match status" value="2"/>
</dbReference>
<dbReference type="GO" id="GO:0008270">
    <property type="term" value="F:zinc ion binding"/>
    <property type="evidence" value="ECO:0007669"/>
    <property type="project" value="UniProtKB-KW"/>
</dbReference>
<dbReference type="InterPro" id="IPR025766">
    <property type="entry name" value="ADD"/>
</dbReference>
<feature type="active site" evidence="14">
    <location>
        <position position="599"/>
    </location>
</feature>
<dbReference type="SUPFAM" id="SSF57903">
    <property type="entry name" value="FYVE/PHD zinc finger"/>
    <property type="match status" value="1"/>
</dbReference>
<evidence type="ECO:0000256" key="11">
    <source>
        <dbReference type="ARBA" id="ARBA00023242"/>
    </source>
</evidence>
<dbReference type="InterPro" id="IPR018117">
    <property type="entry name" value="C5_DNA_meth_AS"/>
</dbReference>
<evidence type="ECO:0000313" key="18">
    <source>
        <dbReference type="EMBL" id="TSM04913.1"/>
    </source>
</evidence>
<dbReference type="SUPFAM" id="SSF47576">
    <property type="entry name" value="Calponin-homology domain, CH-domain"/>
    <property type="match status" value="1"/>
</dbReference>
<organism evidence="18 19">
    <name type="scientific">Bagarius yarrelli</name>
    <name type="common">Goonch</name>
    <name type="synonym">Bagrus yarrelli</name>
    <dbReference type="NCBI Taxonomy" id="175774"/>
    <lineage>
        <taxon>Eukaryota</taxon>
        <taxon>Metazoa</taxon>
        <taxon>Chordata</taxon>
        <taxon>Craniata</taxon>
        <taxon>Vertebrata</taxon>
        <taxon>Euteleostomi</taxon>
        <taxon>Actinopterygii</taxon>
        <taxon>Neopterygii</taxon>
        <taxon>Teleostei</taxon>
        <taxon>Ostariophysi</taxon>
        <taxon>Siluriformes</taxon>
        <taxon>Sisoridae</taxon>
        <taxon>Sisorinae</taxon>
        <taxon>Bagarius</taxon>
    </lineage>
</organism>
<protein>
    <recommendedName>
        <fullName evidence="2">DNA (cytosine-5-)-methyltransferase</fullName>
        <ecNumber evidence="2">2.1.1.37</ecNumber>
    </recommendedName>
</protein>
<keyword evidence="8" id="KW-0863">Zinc-finger</keyword>
<evidence type="ECO:0000256" key="10">
    <source>
        <dbReference type="ARBA" id="ARBA00023125"/>
    </source>
</evidence>